<evidence type="ECO:0000313" key="7">
    <source>
        <dbReference type="Proteomes" id="UP001210211"/>
    </source>
</evidence>
<dbReference type="Pfam" id="PF23559">
    <property type="entry name" value="WHD_DRP"/>
    <property type="match status" value="1"/>
</dbReference>
<evidence type="ECO:0008006" key="8">
    <source>
        <dbReference type="Google" id="ProtNLM"/>
    </source>
</evidence>
<dbReference type="InterPro" id="IPR027417">
    <property type="entry name" value="P-loop_NTPase"/>
</dbReference>
<dbReference type="InterPro" id="IPR058922">
    <property type="entry name" value="WHD_DRP"/>
</dbReference>
<sequence length="612" mass="70196">MQHISQNDQGSRVIITTRKENVASLADAKYHIKLYALSEEASWDLFCKKAFCTIPENRCPESLIGWAKKIVEKCQGLPLAIVVTGSLLACRDKKEQEWKWFYNQLSWELSNNPQIKDVLNLSIKDLLPHLRSCFLYCGLFPEDADISSNRICRLWIAEGFVEEKGKDLTMEEVAQGYIKELVYRSLIQVVEINIYGKIKKFRMHDLLREICIATSKEERFSVVWDNPHLTLRFSEETRRISVQKGSEDIQPSSGSSTFRTYLLFDNNMSYSCIHDALKTFRLLRVLSLRSSKMKEVPEVIFELFNLHYLDLSCTEVSEISKSLGNLHSLQTLDLGFTGVKKLPDELSKLKKLRHLYVVRVLDYTLETFDVLAGVYVPISICNLKDLQNLRCIEATRDLIVNLQKLKLLRVLHLWKVQQCFIPELCASVATLPNLTYLALSAINDGEVLNLNCLKPPSDLEKLRLIGKLEKGILEVIRSLQKLRDIALCWSGFKEDPLGSLAHMSYLVSLYLVRAYDGELLTFCQGYFPNLKQLFLRDLMQLVQIDIESGTMINLCHLQLSGLQSLQCVPEGLSFLSSLQRITVQHMPEVFVEKLMGDEGRLIQHVPNITYLF</sequence>
<dbReference type="FunFam" id="1.10.10.10:FF:000322">
    <property type="entry name" value="Probable disease resistance protein At1g63360"/>
    <property type="match status" value="1"/>
</dbReference>
<dbReference type="Proteomes" id="UP001210211">
    <property type="component" value="Unassembled WGS sequence"/>
</dbReference>
<dbReference type="InterPro" id="IPR002182">
    <property type="entry name" value="NB-ARC"/>
</dbReference>
<dbReference type="AlphaFoldDB" id="A0AAD6A355"/>
<reference evidence="6 7" key="1">
    <citation type="journal article" date="2022" name="Cell">
        <title>Repeat-based holocentromeres influence genome architecture and karyotype evolution.</title>
        <authorList>
            <person name="Hofstatter P.G."/>
            <person name="Thangavel G."/>
            <person name="Lux T."/>
            <person name="Neumann P."/>
            <person name="Vondrak T."/>
            <person name="Novak P."/>
            <person name="Zhang M."/>
            <person name="Costa L."/>
            <person name="Castellani M."/>
            <person name="Scott A."/>
            <person name="Toegelov H."/>
            <person name="Fuchs J."/>
            <person name="Mata-Sucre Y."/>
            <person name="Dias Y."/>
            <person name="Vanzela A.L.L."/>
            <person name="Huettel B."/>
            <person name="Almeida C.C.S."/>
            <person name="Simkova H."/>
            <person name="Souza G."/>
            <person name="Pedrosa-Harand A."/>
            <person name="Macas J."/>
            <person name="Mayer K.F.X."/>
            <person name="Houben A."/>
            <person name="Marques A."/>
        </authorList>
    </citation>
    <scope>NUCLEOTIDE SEQUENCE [LARGE SCALE GENOMIC DNA]</scope>
    <source>
        <strain evidence="6">RhyTen1mFocal</strain>
    </source>
</reference>
<gene>
    <name evidence="6" type="ORF">LUZ61_012576</name>
</gene>
<dbReference type="GO" id="GO:0002758">
    <property type="term" value="P:innate immune response-activating signaling pathway"/>
    <property type="evidence" value="ECO:0007669"/>
    <property type="project" value="UniProtKB-ARBA"/>
</dbReference>
<keyword evidence="2" id="KW-0611">Plant defense</keyword>
<name>A0AAD6A355_9POAL</name>
<dbReference type="SUPFAM" id="SSF52058">
    <property type="entry name" value="L domain-like"/>
    <property type="match status" value="1"/>
</dbReference>
<keyword evidence="7" id="KW-1185">Reference proteome</keyword>
<evidence type="ECO:0000256" key="2">
    <source>
        <dbReference type="ARBA" id="ARBA00022821"/>
    </source>
</evidence>
<feature type="domain" description="NB-ARC" evidence="3">
    <location>
        <begin position="5"/>
        <end position="51"/>
    </location>
</feature>
<proteinExistence type="predicted"/>
<dbReference type="Pfam" id="PF00931">
    <property type="entry name" value="NB-ARC"/>
    <property type="match status" value="1"/>
</dbReference>
<dbReference type="InterPro" id="IPR055414">
    <property type="entry name" value="LRR_R13L4/SHOC2-like"/>
</dbReference>
<dbReference type="Gene3D" id="3.80.10.10">
    <property type="entry name" value="Ribonuclease Inhibitor"/>
    <property type="match status" value="1"/>
</dbReference>
<evidence type="ECO:0000259" key="5">
    <source>
        <dbReference type="Pfam" id="PF23598"/>
    </source>
</evidence>
<dbReference type="PANTHER" id="PTHR23155">
    <property type="entry name" value="DISEASE RESISTANCE PROTEIN RP"/>
    <property type="match status" value="1"/>
</dbReference>
<comment type="caution">
    <text evidence="6">The sequence shown here is derived from an EMBL/GenBank/DDBJ whole genome shotgun (WGS) entry which is preliminary data.</text>
</comment>
<dbReference type="Gene3D" id="1.10.8.430">
    <property type="entry name" value="Helical domain of apoptotic protease-activating factors"/>
    <property type="match status" value="1"/>
</dbReference>
<accession>A0AAD6A355</accession>
<protein>
    <recommendedName>
        <fullName evidence="8">NB-ARC domain-containing protein</fullName>
    </recommendedName>
</protein>
<evidence type="ECO:0000256" key="1">
    <source>
        <dbReference type="ARBA" id="ARBA00022737"/>
    </source>
</evidence>
<evidence type="ECO:0000313" key="6">
    <source>
        <dbReference type="EMBL" id="KAJ3708871.1"/>
    </source>
</evidence>
<evidence type="ECO:0000259" key="4">
    <source>
        <dbReference type="Pfam" id="PF23559"/>
    </source>
</evidence>
<dbReference type="InterPro" id="IPR044974">
    <property type="entry name" value="Disease_R_plants"/>
</dbReference>
<feature type="domain" description="Disease resistance R13L4/SHOC-2-like LRR" evidence="5">
    <location>
        <begin position="275"/>
        <end position="585"/>
    </location>
</feature>
<keyword evidence="1" id="KW-0677">Repeat</keyword>
<dbReference type="Gene3D" id="1.10.10.10">
    <property type="entry name" value="Winged helix-like DNA-binding domain superfamily/Winged helix DNA-binding domain"/>
    <property type="match status" value="1"/>
</dbReference>
<dbReference type="PANTHER" id="PTHR23155:SF1182">
    <property type="entry name" value="OS07G0186500 PROTEIN"/>
    <property type="match status" value="1"/>
</dbReference>
<dbReference type="InterPro" id="IPR032675">
    <property type="entry name" value="LRR_dom_sf"/>
</dbReference>
<feature type="domain" description="Disease resistance protein winged helix" evidence="4">
    <location>
        <begin position="139"/>
        <end position="210"/>
    </location>
</feature>
<organism evidence="6 7">
    <name type="scientific">Rhynchospora tenuis</name>
    <dbReference type="NCBI Taxonomy" id="198213"/>
    <lineage>
        <taxon>Eukaryota</taxon>
        <taxon>Viridiplantae</taxon>
        <taxon>Streptophyta</taxon>
        <taxon>Embryophyta</taxon>
        <taxon>Tracheophyta</taxon>
        <taxon>Spermatophyta</taxon>
        <taxon>Magnoliopsida</taxon>
        <taxon>Liliopsida</taxon>
        <taxon>Poales</taxon>
        <taxon>Cyperaceae</taxon>
        <taxon>Cyperoideae</taxon>
        <taxon>Rhynchosporeae</taxon>
        <taxon>Rhynchospora</taxon>
    </lineage>
</organism>
<dbReference type="EMBL" id="JAMRDG010000001">
    <property type="protein sequence ID" value="KAJ3708871.1"/>
    <property type="molecule type" value="Genomic_DNA"/>
</dbReference>
<dbReference type="GO" id="GO:0009626">
    <property type="term" value="P:plant-type hypersensitive response"/>
    <property type="evidence" value="ECO:0007669"/>
    <property type="project" value="UniProtKB-ARBA"/>
</dbReference>
<dbReference type="Pfam" id="PF23598">
    <property type="entry name" value="LRR_14"/>
    <property type="match status" value="1"/>
</dbReference>
<dbReference type="SUPFAM" id="SSF52540">
    <property type="entry name" value="P-loop containing nucleoside triphosphate hydrolases"/>
    <property type="match status" value="1"/>
</dbReference>
<dbReference type="InterPro" id="IPR042197">
    <property type="entry name" value="Apaf_helical"/>
</dbReference>
<dbReference type="GO" id="GO:0043531">
    <property type="term" value="F:ADP binding"/>
    <property type="evidence" value="ECO:0007669"/>
    <property type="project" value="InterPro"/>
</dbReference>
<evidence type="ECO:0000259" key="3">
    <source>
        <dbReference type="Pfam" id="PF00931"/>
    </source>
</evidence>
<dbReference type="GO" id="GO:0042742">
    <property type="term" value="P:defense response to bacterium"/>
    <property type="evidence" value="ECO:0007669"/>
    <property type="project" value="UniProtKB-ARBA"/>
</dbReference>
<dbReference type="InterPro" id="IPR036388">
    <property type="entry name" value="WH-like_DNA-bd_sf"/>
</dbReference>